<sequence length="292" mass="33162">MGGITVSEFELPIKIGKIEYTNDWPIYQNFDPAQLSVPAVIHSDLPANLNRGLLEDRLFVTPVSSFAYGTRSDDFWLLPDLSVSAQNAVGSILLFSRKPVAELGSGTIALTNTSATSINLLKIILDKRYGHQPEYVSMDPQLDEMMERCDAALLIGDHAIAAAQRDTGYIITDLGLEWKEWTGLSMTFAVWAVNKRFAAVYPELVTEIGEQLRISKQRSVADLDPVIHEARQKMGGSHEYWEHYFRQLWYDFGDKEQQGLALYFQYAYELGLLDHKVNMELWTDNMMTRVNE</sequence>
<dbReference type="KEGG" id="pbv:AR543_16545"/>
<reference evidence="6" key="1">
    <citation type="submission" date="2015-10" db="EMBL/GenBank/DDBJ databases">
        <title>Genome of Paenibacillus bovis sp. nov.</title>
        <authorList>
            <person name="Wu Z."/>
            <person name="Gao C."/>
            <person name="Liu Z."/>
            <person name="Zheng H."/>
        </authorList>
    </citation>
    <scope>NUCLEOTIDE SEQUENCE [LARGE SCALE GENOMIC DNA]</scope>
    <source>
        <strain evidence="6">BD3526</strain>
    </source>
</reference>
<comment type="function">
    <text evidence="4">Catalyzes the dehydration of chorismate into 3-[(1-carboxyvinyl)oxy]benzoate, a step in the biosynthesis of menaquinone (MK, vitamin K2).</text>
</comment>
<evidence type="ECO:0000313" key="6">
    <source>
        <dbReference type="Proteomes" id="UP000078148"/>
    </source>
</evidence>
<dbReference type="UniPathway" id="UPA00079"/>
<comment type="pathway">
    <text evidence="1 4">Quinol/quinone metabolism; menaquinone biosynthesis.</text>
</comment>
<dbReference type="OrthoDB" id="9810112at2"/>
<dbReference type="STRING" id="1616788.AR543_16545"/>
<evidence type="ECO:0000256" key="4">
    <source>
        <dbReference type="HAMAP-Rule" id="MF_00995"/>
    </source>
</evidence>
<evidence type="ECO:0000313" key="5">
    <source>
        <dbReference type="EMBL" id="ANF97456.1"/>
    </source>
</evidence>
<keyword evidence="3 4" id="KW-0456">Lyase</keyword>
<dbReference type="Pfam" id="PF02621">
    <property type="entry name" value="VitK2_biosynth"/>
    <property type="match status" value="1"/>
</dbReference>
<dbReference type="EMBL" id="CP013023">
    <property type="protein sequence ID" value="ANF97456.1"/>
    <property type="molecule type" value="Genomic_DNA"/>
</dbReference>
<accession>A0A172ZII6</accession>
<dbReference type="CDD" id="cd13634">
    <property type="entry name" value="PBP2_Sco4506"/>
    <property type="match status" value="1"/>
</dbReference>
<comment type="similarity">
    <text evidence="4">Belongs to the MqnA/MqnD family. MqnA subfamily.</text>
</comment>
<evidence type="ECO:0000256" key="3">
    <source>
        <dbReference type="ARBA" id="ARBA00023239"/>
    </source>
</evidence>
<dbReference type="Gene3D" id="3.40.190.10">
    <property type="entry name" value="Periplasmic binding protein-like II"/>
    <property type="match status" value="2"/>
</dbReference>
<comment type="catalytic activity">
    <reaction evidence="4">
        <text>chorismate = 3-[(1-carboxyvinyl)-oxy]benzoate + H2O</text>
        <dbReference type="Rhea" id="RHEA:40051"/>
        <dbReference type="ChEBI" id="CHEBI:15377"/>
        <dbReference type="ChEBI" id="CHEBI:29748"/>
        <dbReference type="ChEBI" id="CHEBI:76981"/>
        <dbReference type="EC" id="4.2.1.151"/>
    </reaction>
</comment>
<dbReference type="PANTHER" id="PTHR37690:SF1">
    <property type="entry name" value="CHORISMATE DEHYDRATASE"/>
    <property type="match status" value="1"/>
</dbReference>
<dbReference type="EC" id="4.2.1.151" evidence="4"/>
<dbReference type="InterPro" id="IPR030868">
    <property type="entry name" value="MqnA"/>
</dbReference>
<reference evidence="5 6" key="2">
    <citation type="journal article" date="2016" name="Int. J. Syst. Evol. Microbiol.">
        <title>Paenibacillus bovis sp. nov., isolated from raw yak (Bos grunniens) milk.</title>
        <authorList>
            <person name="Gao C."/>
            <person name="Han J."/>
            <person name="Liu Z."/>
            <person name="Xu X."/>
            <person name="Hang F."/>
            <person name="Wu Z."/>
        </authorList>
    </citation>
    <scope>NUCLEOTIDE SEQUENCE [LARGE SCALE GENOMIC DNA]</scope>
    <source>
        <strain evidence="5 6">BD3526</strain>
    </source>
</reference>
<dbReference type="GO" id="GO:0009234">
    <property type="term" value="P:menaquinone biosynthetic process"/>
    <property type="evidence" value="ECO:0007669"/>
    <property type="project" value="UniProtKB-UniRule"/>
</dbReference>
<gene>
    <name evidence="4" type="primary">mqnA</name>
    <name evidence="5" type="ORF">AR543_16545</name>
</gene>
<dbReference type="InterPro" id="IPR003773">
    <property type="entry name" value="Menaquinone_biosynth"/>
</dbReference>
<keyword evidence="2 4" id="KW-0474">Menaquinone biosynthesis</keyword>
<dbReference type="AlphaFoldDB" id="A0A172ZII6"/>
<proteinExistence type="inferred from homology"/>
<protein>
    <recommendedName>
        <fullName evidence="4">Chorismate dehydratase</fullName>
        <ecNumber evidence="4">4.2.1.151</ecNumber>
    </recommendedName>
    <alternativeName>
        <fullName evidence="4">Menaquinone biosynthetic enzyme MqnA</fullName>
    </alternativeName>
</protein>
<dbReference type="PANTHER" id="PTHR37690">
    <property type="entry name" value="CHORISMATE DEHYDRATASE"/>
    <property type="match status" value="1"/>
</dbReference>
<organism evidence="5 6">
    <name type="scientific">Paenibacillus bovis</name>
    <dbReference type="NCBI Taxonomy" id="1616788"/>
    <lineage>
        <taxon>Bacteria</taxon>
        <taxon>Bacillati</taxon>
        <taxon>Bacillota</taxon>
        <taxon>Bacilli</taxon>
        <taxon>Bacillales</taxon>
        <taxon>Paenibacillaceae</taxon>
        <taxon>Paenibacillus</taxon>
    </lineage>
</organism>
<dbReference type="GO" id="GO:0016836">
    <property type="term" value="F:hydro-lyase activity"/>
    <property type="evidence" value="ECO:0007669"/>
    <property type="project" value="UniProtKB-UniRule"/>
</dbReference>
<dbReference type="Proteomes" id="UP000078148">
    <property type="component" value="Chromosome"/>
</dbReference>
<keyword evidence="6" id="KW-1185">Reference proteome</keyword>
<name>A0A172ZII6_9BACL</name>
<dbReference type="SUPFAM" id="SSF53850">
    <property type="entry name" value="Periplasmic binding protein-like II"/>
    <property type="match status" value="1"/>
</dbReference>
<evidence type="ECO:0000256" key="1">
    <source>
        <dbReference type="ARBA" id="ARBA00004863"/>
    </source>
</evidence>
<evidence type="ECO:0000256" key="2">
    <source>
        <dbReference type="ARBA" id="ARBA00022428"/>
    </source>
</evidence>
<dbReference type="HAMAP" id="MF_00995">
    <property type="entry name" value="MqnA"/>
    <property type="match status" value="1"/>
</dbReference>